<keyword evidence="2" id="KW-1185">Reference proteome</keyword>
<dbReference type="Proteomes" id="UP001589605">
    <property type="component" value="Unassembled WGS sequence"/>
</dbReference>
<reference evidence="1 2" key="1">
    <citation type="submission" date="2024-09" db="EMBL/GenBank/DDBJ databases">
        <authorList>
            <person name="Sun Q."/>
            <person name="Mori K."/>
        </authorList>
    </citation>
    <scope>NUCLEOTIDE SEQUENCE [LARGE SCALE GENOMIC DNA]</scope>
    <source>
        <strain evidence="1 2">CECT 8286</strain>
    </source>
</reference>
<proteinExistence type="predicted"/>
<dbReference type="RefSeq" id="WP_382384791.1">
    <property type="nucleotide sequence ID" value="NZ_JBHMEZ010000032.1"/>
</dbReference>
<evidence type="ECO:0000313" key="1">
    <source>
        <dbReference type="EMBL" id="MFB9055088.1"/>
    </source>
</evidence>
<name>A0ABV5F7K0_9FLAO</name>
<dbReference type="EMBL" id="JBHMEZ010000032">
    <property type="protein sequence ID" value="MFB9055088.1"/>
    <property type="molecule type" value="Genomic_DNA"/>
</dbReference>
<sequence>MAYSLYTTEGVFANQNANVVCNNIMDALENQFTETLVNNAFGLTGTVAKIIQGSALEDVKLVAFVTNDPDIYNWFATQIQTHIAVFNSVVFQDRIQIVGSLFNIEIWYNALVNFVEVNGIYAQDDSEIPVNIL</sequence>
<gene>
    <name evidence="1" type="ORF">ACFFVB_18550</name>
</gene>
<protein>
    <submittedName>
        <fullName evidence="1">Uncharacterized protein</fullName>
    </submittedName>
</protein>
<evidence type="ECO:0000313" key="2">
    <source>
        <dbReference type="Proteomes" id="UP001589605"/>
    </source>
</evidence>
<comment type="caution">
    <text evidence="1">The sequence shown here is derived from an EMBL/GenBank/DDBJ whole genome shotgun (WGS) entry which is preliminary data.</text>
</comment>
<organism evidence="1 2">
    <name type="scientific">Formosa undariae</name>
    <dbReference type="NCBI Taxonomy" id="1325436"/>
    <lineage>
        <taxon>Bacteria</taxon>
        <taxon>Pseudomonadati</taxon>
        <taxon>Bacteroidota</taxon>
        <taxon>Flavobacteriia</taxon>
        <taxon>Flavobacteriales</taxon>
        <taxon>Flavobacteriaceae</taxon>
        <taxon>Formosa</taxon>
    </lineage>
</organism>
<accession>A0ABV5F7K0</accession>